<dbReference type="NCBIfam" id="NF003381">
    <property type="entry name" value="PRK04460.1"/>
    <property type="match status" value="1"/>
</dbReference>
<dbReference type="EMBL" id="DWUQ01000093">
    <property type="protein sequence ID" value="HJD44290.1"/>
    <property type="molecule type" value="Genomic_DNA"/>
</dbReference>
<evidence type="ECO:0000259" key="8">
    <source>
        <dbReference type="Pfam" id="PF01402"/>
    </source>
</evidence>
<evidence type="ECO:0000256" key="1">
    <source>
        <dbReference type="ARBA" id="ARBA00008478"/>
    </source>
</evidence>
<dbReference type="HAMAP" id="MF_00476">
    <property type="entry name" value="NikR"/>
    <property type="match status" value="1"/>
</dbReference>
<dbReference type="Gene3D" id="1.10.1220.10">
    <property type="entry name" value="Met repressor-like"/>
    <property type="match status" value="1"/>
</dbReference>
<dbReference type="NCBIfam" id="NF002815">
    <property type="entry name" value="PRK02967.1"/>
    <property type="match status" value="1"/>
</dbReference>
<evidence type="ECO:0000256" key="2">
    <source>
        <dbReference type="ARBA" id="ARBA00022596"/>
    </source>
</evidence>
<dbReference type="PANTHER" id="PTHR34719">
    <property type="entry name" value="NICKEL-RESPONSIVE REGULATOR"/>
    <property type="match status" value="1"/>
</dbReference>
<accession>A0A9D2RI62</accession>
<evidence type="ECO:0000256" key="5">
    <source>
        <dbReference type="ARBA" id="ARBA00023125"/>
    </source>
</evidence>
<feature type="binding site" evidence="7">
    <location>
        <position position="77"/>
    </location>
    <ligand>
        <name>Ni(2+)</name>
        <dbReference type="ChEBI" id="CHEBI:49786"/>
    </ligand>
</feature>
<dbReference type="SUPFAM" id="SSF47598">
    <property type="entry name" value="Ribbon-helix-helix"/>
    <property type="match status" value="1"/>
</dbReference>
<evidence type="ECO:0000259" key="9">
    <source>
        <dbReference type="Pfam" id="PF08753"/>
    </source>
</evidence>
<evidence type="ECO:0000256" key="7">
    <source>
        <dbReference type="HAMAP-Rule" id="MF_00476"/>
    </source>
</evidence>
<dbReference type="InterPro" id="IPR050192">
    <property type="entry name" value="CopG/NikR_regulator"/>
</dbReference>
<dbReference type="InterPro" id="IPR010985">
    <property type="entry name" value="Ribbon_hlx_hlx"/>
</dbReference>
<reference evidence="10" key="1">
    <citation type="journal article" date="2021" name="PeerJ">
        <title>Extensive microbial diversity within the chicken gut microbiome revealed by metagenomics and culture.</title>
        <authorList>
            <person name="Gilroy R."/>
            <person name="Ravi A."/>
            <person name="Getino M."/>
            <person name="Pursley I."/>
            <person name="Horton D.L."/>
            <person name="Alikhan N.F."/>
            <person name="Baker D."/>
            <person name="Gharbi K."/>
            <person name="Hall N."/>
            <person name="Watson M."/>
            <person name="Adriaenssens E.M."/>
            <person name="Foster-Nyarko E."/>
            <person name="Jarju S."/>
            <person name="Secka A."/>
            <person name="Antonio M."/>
            <person name="Oren A."/>
            <person name="Chaudhuri R.R."/>
            <person name="La Ragione R."/>
            <person name="Hildebrand F."/>
            <person name="Pallen M.J."/>
        </authorList>
    </citation>
    <scope>NUCLEOTIDE SEQUENCE</scope>
    <source>
        <strain evidence="10">9264</strain>
    </source>
</reference>
<feature type="domain" description="Ribbon-helix-helix protein CopG" evidence="8">
    <location>
        <begin position="2"/>
        <end position="40"/>
    </location>
</feature>
<keyword evidence="5 7" id="KW-0238">DNA-binding</keyword>
<dbReference type="InterPro" id="IPR027271">
    <property type="entry name" value="Acetolactate_synth/TF_NikR_C"/>
</dbReference>
<dbReference type="PANTHER" id="PTHR34719:SF2">
    <property type="entry name" value="NICKEL-RESPONSIVE REGULATOR"/>
    <property type="match status" value="1"/>
</dbReference>
<keyword evidence="4 7" id="KW-0805">Transcription regulation</keyword>
<dbReference type="Proteomes" id="UP000823889">
    <property type="component" value="Unassembled WGS sequence"/>
</dbReference>
<dbReference type="InterPro" id="IPR014864">
    <property type="entry name" value="TF_NikR_Ni-bd_C"/>
</dbReference>
<proteinExistence type="inferred from homology"/>
<dbReference type="InterPro" id="IPR045865">
    <property type="entry name" value="ACT-like_dom_sf"/>
</dbReference>
<evidence type="ECO:0000313" key="10">
    <source>
        <dbReference type="EMBL" id="HJD44290.1"/>
    </source>
</evidence>
<evidence type="ECO:0000256" key="6">
    <source>
        <dbReference type="ARBA" id="ARBA00023163"/>
    </source>
</evidence>
<feature type="domain" description="Transcription factor NikR nickel binding C-terminal" evidence="9">
    <location>
        <begin position="54"/>
        <end position="129"/>
    </location>
</feature>
<dbReference type="InterPro" id="IPR013321">
    <property type="entry name" value="Arc_rbn_hlx_hlx"/>
</dbReference>
<gene>
    <name evidence="10" type="primary">nikR</name>
    <name evidence="10" type="ORF">H9906_04575</name>
</gene>
<evidence type="ECO:0000313" key="11">
    <source>
        <dbReference type="Proteomes" id="UP000823889"/>
    </source>
</evidence>
<feature type="binding site" evidence="7">
    <location>
        <position position="90"/>
    </location>
    <ligand>
        <name>Ni(2+)</name>
        <dbReference type="ChEBI" id="CHEBI:49786"/>
    </ligand>
</feature>
<dbReference type="Pfam" id="PF08753">
    <property type="entry name" value="NikR_C"/>
    <property type="match status" value="1"/>
</dbReference>
<dbReference type="InterPro" id="IPR022988">
    <property type="entry name" value="Ni_resp_reg_NikR"/>
</dbReference>
<organism evidence="10 11">
    <name type="scientific">Candidatus Paenalcaligenes intestinipullorum</name>
    <dbReference type="NCBI Taxonomy" id="2838718"/>
    <lineage>
        <taxon>Bacteria</taxon>
        <taxon>Pseudomonadati</taxon>
        <taxon>Pseudomonadota</taxon>
        <taxon>Betaproteobacteria</taxon>
        <taxon>Burkholderiales</taxon>
        <taxon>Alcaligenaceae</taxon>
        <taxon>Paenalcaligenes</taxon>
    </lineage>
</organism>
<dbReference type="GO" id="GO:0003700">
    <property type="term" value="F:DNA-binding transcription factor activity"/>
    <property type="evidence" value="ECO:0007669"/>
    <property type="project" value="UniProtKB-UniRule"/>
</dbReference>
<dbReference type="CDD" id="cd22231">
    <property type="entry name" value="RHH_NikR_HicB-like"/>
    <property type="match status" value="1"/>
</dbReference>
<comment type="similarity">
    <text evidence="1 7">Belongs to the transcriptional regulatory CopG/NikR family.</text>
</comment>
<evidence type="ECO:0000256" key="4">
    <source>
        <dbReference type="ARBA" id="ARBA00023015"/>
    </source>
</evidence>
<dbReference type="GO" id="GO:0010045">
    <property type="term" value="P:response to nickel cation"/>
    <property type="evidence" value="ECO:0007669"/>
    <property type="project" value="InterPro"/>
</dbReference>
<feature type="binding site" evidence="7">
    <location>
        <position position="88"/>
    </location>
    <ligand>
        <name>Ni(2+)</name>
        <dbReference type="ChEBI" id="CHEBI:49786"/>
    </ligand>
</feature>
<reference evidence="10" key="2">
    <citation type="submission" date="2021-04" db="EMBL/GenBank/DDBJ databases">
        <authorList>
            <person name="Gilroy R."/>
        </authorList>
    </citation>
    <scope>NUCLEOTIDE SEQUENCE</scope>
    <source>
        <strain evidence="10">9264</strain>
    </source>
</reference>
<comment type="cofactor">
    <cofactor evidence="7">
        <name>Ni(2+)</name>
        <dbReference type="ChEBI" id="CHEBI:49786"/>
    </cofactor>
    <text evidence="7">Binds 1 nickel ion per subunit.</text>
</comment>
<keyword evidence="3 7" id="KW-0479">Metal-binding</keyword>
<name>A0A9D2RI62_9BURK</name>
<dbReference type="InterPro" id="IPR002145">
    <property type="entry name" value="CopG"/>
</dbReference>
<sequence>MKRLTISVNGKLAEQFDQWAAAKNYQNRSEAFRDLVRRELSEGQFVEEPNTPCVAVLSYVYNHHERQLANRLNELQHHHHELIVTSQHVHLDHDHCVESVILRGPWQAVKACADQLSSQTGVQQAQLHTMPIGG</sequence>
<dbReference type="Pfam" id="PF01402">
    <property type="entry name" value="RHH_1"/>
    <property type="match status" value="1"/>
</dbReference>
<evidence type="ECO:0000256" key="3">
    <source>
        <dbReference type="ARBA" id="ARBA00022723"/>
    </source>
</evidence>
<protein>
    <recommendedName>
        <fullName evidence="7">Putative nickel-responsive regulator</fullName>
    </recommendedName>
</protein>
<feature type="binding site" evidence="7">
    <location>
        <position position="96"/>
    </location>
    <ligand>
        <name>Ni(2+)</name>
        <dbReference type="ChEBI" id="CHEBI:49786"/>
    </ligand>
</feature>
<keyword evidence="6 7" id="KW-0804">Transcription</keyword>
<comment type="caution">
    <text evidence="10">The sequence shown here is derived from an EMBL/GenBank/DDBJ whole genome shotgun (WGS) entry which is preliminary data.</text>
</comment>
<keyword evidence="2 7" id="KW-0533">Nickel</keyword>
<comment type="function">
    <text evidence="7">Transcriptional regulator.</text>
</comment>
<dbReference type="GO" id="GO:0016151">
    <property type="term" value="F:nickel cation binding"/>
    <property type="evidence" value="ECO:0007669"/>
    <property type="project" value="UniProtKB-UniRule"/>
</dbReference>
<dbReference type="Gene3D" id="3.30.70.1150">
    <property type="entry name" value="ACT-like. Chain A, domain 2"/>
    <property type="match status" value="1"/>
</dbReference>
<dbReference type="SUPFAM" id="SSF55021">
    <property type="entry name" value="ACT-like"/>
    <property type="match status" value="1"/>
</dbReference>
<dbReference type="GO" id="GO:0003677">
    <property type="term" value="F:DNA binding"/>
    <property type="evidence" value="ECO:0007669"/>
    <property type="project" value="UniProtKB-KW"/>
</dbReference>
<dbReference type="AlphaFoldDB" id="A0A9D2RI62"/>